<dbReference type="EMBL" id="AVOT02098946">
    <property type="protein sequence ID" value="MBW0576687.1"/>
    <property type="molecule type" value="Genomic_DNA"/>
</dbReference>
<proteinExistence type="predicted"/>
<name>A0A9Q3K9A2_9BASI</name>
<gene>
    <name evidence="1" type="ORF">O181_116402</name>
</gene>
<comment type="caution">
    <text evidence="1">The sequence shown here is derived from an EMBL/GenBank/DDBJ whole genome shotgun (WGS) entry which is preliminary data.</text>
</comment>
<dbReference type="Proteomes" id="UP000765509">
    <property type="component" value="Unassembled WGS sequence"/>
</dbReference>
<keyword evidence="2" id="KW-1185">Reference proteome</keyword>
<organism evidence="1 2">
    <name type="scientific">Austropuccinia psidii MF-1</name>
    <dbReference type="NCBI Taxonomy" id="1389203"/>
    <lineage>
        <taxon>Eukaryota</taxon>
        <taxon>Fungi</taxon>
        <taxon>Dikarya</taxon>
        <taxon>Basidiomycota</taxon>
        <taxon>Pucciniomycotina</taxon>
        <taxon>Pucciniomycetes</taxon>
        <taxon>Pucciniales</taxon>
        <taxon>Sphaerophragmiaceae</taxon>
        <taxon>Austropuccinia</taxon>
    </lineage>
</organism>
<evidence type="ECO:0000313" key="2">
    <source>
        <dbReference type="Proteomes" id="UP000765509"/>
    </source>
</evidence>
<accession>A0A9Q3K9A2</accession>
<evidence type="ECO:0000313" key="1">
    <source>
        <dbReference type="EMBL" id="MBW0576687.1"/>
    </source>
</evidence>
<reference evidence="1" key="1">
    <citation type="submission" date="2021-03" db="EMBL/GenBank/DDBJ databases">
        <title>Draft genome sequence of rust myrtle Austropuccinia psidii MF-1, a brazilian biotype.</title>
        <authorList>
            <person name="Quecine M.C."/>
            <person name="Pachon D.M.R."/>
            <person name="Bonatelli M.L."/>
            <person name="Correr F.H."/>
            <person name="Franceschini L.M."/>
            <person name="Leite T.F."/>
            <person name="Margarido G.R.A."/>
            <person name="Almeida C.A."/>
            <person name="Ferrarezi J.A."/>
            <person name="Labate C.A."/>
        </authorList>
    </citation>
    <scope>NUCLEOTIDE SEQUENCE</scope>
    <source>
        <strain evidence="1">MF-1</strain>
    </source>
</reference>
<sequence>MLDKVKHHSQQSMNDAFEYAKQKWDKSHKVPDFKVGDLVLVSTLNFDNIKGPKKLKDSYVGPFFIVSLHGTNTSQVKLSGELENKNPTFPGSLITPHQPTYKELFALRNPTPLNEPPVE</sequence>
<protein>
    <submittedName>
        <fullName evidence="1">Uncharacterized protein</fullName>
    </submittedName>
</protein>
<dbReference type="AlphaFoldDB" id="A0A9Q3K9A2"/>